<feature type="signal peptide" evidence="1">
    <location>
        <begin position="1"/>
        <end position="19"/>
    </location>
</feature>
<dbReference type="Proteomes" id="UP000241890">
    <property type="component" value="Unassembled WGS sequence"/>
</dbReference>
<dbReference type="PANTHER" id="PTHR13132:SF29">
    <property type="entry name" value="ALPHA-(1,6)-FUCOSYLTRANSFERASE"/>
    <property type="match status" value="1"/>
</dbReference>
<evidence type="ECO:0000256" key="1">
    <source>
        <dbReference type="SAM" id="SignalP"/>
    </source>
</evidence>
<name>A0A2R5H1A2_9STRA</name>
<sequence length="459" mass="50379">MRRALQVVALALVLALVLAAPRVSAAAVGATDNSPGKGGLARAEIKAIRGPGRAKAKSPWLAEETTHLEAVESSGKAQKRDAEIVLSALEKFFFSEEVCSDTARSISFQNRGAGEGLGSLLNGYLITWSTVLAVDGKRLCAHESNTAYVNASTCPSQSWDCLFEPISPECTCAAAPQRASFEQRAATRCFDESRSEIFTSNGLRTVLRETLKTHLAPFLPASTPLPNRDDHWYMALFYHYVLRPNQRLLDFKMALQKVVFPGIDFETEAIACHVRRGDHWMGEHLSDDAYLSSIRTVASATGASVVLLASDDFDVLESYPLRLKPLRVVSVPTNYSALHELGKACVGMSRRCSAAKHLREKGSSDEGLLLMSQILLMAETKVTIGSIGSNFARVIHQLQWARTILSGKGTPHPMLSFFDMVGAEYFACGWRRSGHITRDNASVQKEWVARHNFYKSIVT</sequence>
<dbReference type="EMBL" id="BEYU01000202">
    <property type="protein sequence ID" value="GBG34571.1"/>
    <property type="molecule type" value="Genomic_DNA"/>
</dbReference>
<protein>
    <submittedName>
        <fullName evidence="2">Uncharacterized protein</fullName>
    </submittedName>
</protein>
<keyword evidence="1" id="KW-0732">Signal</keyword>
<proteinExistence type="predicted"/>
<dbReference type="GO" id="GO:0046921">
    <property type="term" value="F:alpha-(1-&gt;6)-fucosyltransferase activity"/>
    <property type="evidence" value="ECO:0007669"/>
    <property type="project" value="TreeGrafter"/>
</dbReference>
<gene>
    <name evidence="2" type="ORF">FCC1311_107922</name>
</gene>
<organism evidence="2 3">
    <name type="scientific">Hondaea fermentalgiana</name>
    <dbReference type="NCBI Taxonomy" id="2315210"/>
    <lineage>
        <taxon>Eukaryota</taxon>
        <taxon>Sar</taxon>
        <taxon>Stramenopiles</taxon>
        <taxon>Bigyra</taxon>
        <taxon>Labyrinthulomycetes</taxon>
        <taxon>Thraustochytrida</taxon>
        <taxon>Thraustochytriidae</taxon>
        <taxon>Hondaea</taxon>
    </lineage>
</organism>
<dbReference type="Gene3D" id="3.40.50.11350">
    <property type="match status" value="1"/>
</dbReference>
<dbReference type="InParanoid" id="A0A2R5H1A2"/>
<reference evidence="2 3" key="1">
    <citation type="submission" date="2017-12" db="EMBL/GenBank/DDBJ databases">
        <title>Sequencing, de novo assembly and annotation of complete genome of a new Thraustochytrid species, strain FCC1311.</title>
        <authorList>
            <person name="Sedici K."/>
            <person name="Godart F."/>
            <person name="Aiese Cigliano R."/>
            <person name="Sanseverino W."/>
            <person name="Barakat M."/>
            <person name="Ortet P."/>
            <person name="Marechal E."/>
            <person name="Cagnac O."/>
            <person name="Amato A."/>
        </authorList>
    </citation>
    <scope>NUCLEOTIDE SEQUENCE [LARGE SCALE GENOMIC DNA]</scope>
</reference>
<accession>A0A2R5H1A2</accession>
<comment type="caution">
    <text evidence="2">The sequence shown here is derived from an EMBL/GenBank/DDBJ whole genome shotgun (WGS) entry which is preliminary data.</text>
</comment>
<dbReference type="PANTHER" id="PTHR13132">
    <property type="entry name" value="ALPHA- 1,6 -FUCOSYLTRANSFERASE"/>
    <property type="match status" value="1"/>
</dbReference>
<dbReference type="AlphaFoldDB" id="A0A2R5H1A2"/>
<evidence type="ECO:0000313" key="3">
    <source>
        <dbReference type="Proteomes" id="UP000241890"/>
    </source>
</evidence>
<keyword evidence="3" id="KW-1185">Reference proteome</keyword>
<dbReference type="GO" id="GO:0006487">
    <property type="term" value="P:protein N-linked glycosylation"/>
    <property type="evidence" value="ECO:0007669"/>
    <property type="project" value="TreeGrafter"/>
</dbReference>
<evidence type="ECO:0000313" key="2">
    <source>
        <dbReference type="EMBL" id="GBG34571.1"/>
    </source>
</evidence>
<feature type="chain" id="PRO_5015361119" evidence="1">
    <location>
        <begin position="20"/>
        <end position="459"/>
    </location>
</feature>